<protein>
    <submittedName>
        <fullName evidence="1">Uncharacterized protein</fullName>
    </submittedName>
</protein>
<proteinExistence type="predicted"/>
<dbReference type="AlphaFoldDB" id="A0A7I9Y5X5"/>
<sequence>MVTVLATASWATAEARKTTWEPAGSAAAGSLVAATTAASRVVEEVMAVKGSGRPDIAGNAIVPLTG</sequence>
<dbReference type="Proteomes" id="UP000465305">
    <property type="component" value="Unassembled WGS sequence"/>
</dbReference>
<gene>
    <name evidence="1" type="ORF">MALGJ_05590</name>
</gene>
<dbReference type="EMBL" id="BLKY01000001">
    <property type="protein sequence ID" value="GFG83883.1"/>
    <property type="molecule type" value="Genomic_DNA"/>
</dbReference>
<evidence type="ECO:0000313" key="1">
    <source>
        <dbReference type="EMBL" id="GFG83883.1"/>
    </source>
</evidence>
<organism evidence="1 2">
    <name type="scientific">Mycolicibacter algericus</name>
    <name type="common">Mycobacterium algericum</name>
    <dbReference type="NCBI Taxonomy" id="1288388"/>
    <lineage>
        <taxon>Bacteria</taxon>
        <taxon>Bacillati</taxon>
        <taxon>Actinomycetota</taxon>
        <taxon>Actinomycetes</taxon>
        <taxon>Mycobacteriales</taxon>
        <taxon>Mycobacteriaceae</taxon>
        <taxon>Mycolicibacter</taxon>
    </lineage>
</organism>
<evidence type="ECO:0000313" key="2">
    <source>
        <dbReference type="Proteomes" id="UP000465305"/>
    </source>
</evidence>
<accession>A0A7I9Y5X5</accession>
<reference evidence="1 2" key="1">
    <citation type="journal article" date="2019" name="Emerg. Microbes Infect.">
        <title>Comprehensive subspecies identification of 175 nontuberculous mycobacteria species based on 7547 genomic profiles.</title>
        <authorList>
            <person name="Matsumoto Y."/>
            <person name="Kinjo T."/>
            <person name="Motooka D."/>
            <person name="Nabeya D."/>
            <person name="Jung N."/>
            <person name="Uechi K."/>
            <person name="Horii T."/>
            <person name="Iida T."/>
            <person name="Fujita J."/>
            <person name="Nakamura S."/>
        </authorList>
    </citation>
    <scope>NUCLEOTIDE SEQUENCE [LARGE SCALE GENOMIC DNA]</scope>
    <source>
        <strain evidence="1 2">JCM 30723</strain>
    </source>
</reference>
<name>A0A7I9Y5X5_MYCAL</name>
<comment type="caution">
    <text evidence="1">The sequence shown here is derived from an EMBL/GenBank/DDBJ whole genome shotgun (WGS) entry which is preliminary data.</text>
</comment>